<gene>
    <name evidence="2" type="ORF">LRP50_08540</name>
</gene>
<evidence type="ECO:0000313" key="3">
    <source>
        <dbReference type="Proteomes" id="UP001149400"/>
    </source>
</evidence>
<dbReference type="RefSeq" id="WP_274164039.1">
    <property type="nucleotide sequence ID" value="NZ_JAJUBC010000008.1"/>
</dbReference>
<protein>
    <submittedName>
        <fullName evidence="2">DUF1801 domain-containing protein</fullName>
    </submittedName>
</protein>
<sequence length="113" mass="12657">MEIRELIFDVANGLDKNVEESLKWGELSYVVKGGTAVRLAWSEQAPNSISVFVHCQTKLVDTFREVLPNAFDYIGNRQLQFDCGSTFPEAALRTSIGVAFTYQQRKALPLLGM</sequence>
<feature type="domain" description="YdhG-like" evidence="1">
    <location>
        <begin position="2"/>
        <end position="95"/>
    </location>
</feature>
<name>A0ABT5QZ06_9GAMM</name>
<accession>A0ABT5QZ06</accession>
<evidence type="ECO:0000313" key="2">
    <source>
        <dbReference type="EMBL" id="MDD1793170.1"/>
    </source>
</evidence>
<dbReference type="EMBL" id="JAJUBC010000008">
    <property type="protein sequence ID" value="MDD1793170.1"/>
    <property type="molecule type" value="Genomic_DNA"/>
</dbReference>
<organism evidence="2 3">
    <name type="scientific">Enterovibrio gelatinilyticus</name>
    <dbReference type="NCBI Taxonomy" id="2899819"/>
    <lineage>
        <taxon>Bacteria</taxon>
        <taxon>Pseudomonadati</taxon>
        <taxon>Pseudomonadota</taxon>
        <taxon>Gammaproteobacteria</taxon>
        <taxon>Vibrionales</taxon>
        <taxon>Vibrionaceae</taxon>
        <taxon>Enterovibrio</taxon>
    </lineage>
</organism>
<comment type="caution">
    <text evidence="2">The sequence shown here is derived from an EMBL/GenBank/DDBJ whole genome shotgun (WGS) entry which is preliminary data.</text>
</comment>
<dbReference type="SUPFAM" id="SSF159888">
    <property type="entry name" value="YdhG-like"/>
    <property type="match status" value="1"/>
</dbReference>
<keyword evidence="3" id="KW-1185">Reference proteome</keyword>
<reference evidence="2" key="1">
    <citation type="submission" date="2021-12" db="EMBL/GenBank/DDBJ databases">
        <title>Enterovibrio ZSDZ35 sp. nov. and Enterovibrio ZSDZ42 sp. nov., isolated from coastal seawater in Qingdao.</title>
        <authorList>
            <person name="Zhang P."/>
        </authorList>
    </citation>
    <scope>NUCLEOTIDE SEQUENCE</scope>
    <source>
        <strain evidence="2">ZSDZ42</strain>
    </source>
</reference>
<evidence type="ECO:0000259" key="1">
    <source>
        <dbReference type="Pfam" id="PF08818"/>
    </source>
</evidence>
<dbReference type="Pfam" id="PF08818">
    <property type="entry name" value="DUF1801"/>
    <property type="match status" value="1"/>
</dbReference>
<dbReference type="InterPro" id="IPR014922">
    <property type="entry name" value="YdhG-like"/>
</dbReference>
<dbReference type="Proteomes" id="UP001149400">
    <property type="component" value="Unassembled WGS sequence"/>
</dbReference>
<proteinExistence type="predicted"/>